<proteinExistence type="predicted"/>
<sequence>MKKVQSHRKTIRFRKWSRKAYAAFASLGQWVTIGCLPKGVADCSLSKQKAGAAAGCKSGEQSIEEVNGGKGQETDIGVPLGCENSLAVAFEIYGFKELGPVLCPIVNASQQGEKYTDIVINKSGTQMTRTTTNAVFQIVSSASSAFSIFP</sequence>
<dbReference type="PROSITE" id="PS51257">
    <property type="entry name" value="PROKAR_LIPOPROTEIN"/>
    <property type="match status" value="1"/>
</dbReference>
<comment type="caution">
    <text evidence="1">The sequence shown here is derived from an EMBL/GenBank/DDBJ whole genome shotgun (WGS) entry which is preliminary data.</text>
</comment>
<dbReference type="EMBL" id="ADLF01000023">
    <property type="protein sequence ID" value="EKU87850.1"/>
    <property type="molecule type" value="Genomic_DNA"/>
</dbReference>
<organism evidence="1 2">
    <name type="scientific">Bacteroides oleiciplenus YIT 12058</name>
    <dbReference type="NCBI Taxonomy" id="742727"/>
    <lineage>
        <taxon>Bacteria</taxon>
        <taxon>Pseudomonadati</taxon>
        <taxon>Bacteroidota</taxon>
        <taxon>Bacteroidia</taxon>
        <taxon>Bacteroidales</taxon>
        <taxon>Bacteroidaceae</taxon>
        <taxon>Bacteroides</taxon>
    </lineage>
</organism>
<evidence type="ECO:0000313" key="2">
    <source>
        <dbReference type="Proteomes" id="UP000009872"/>
    </source>
</evidence>
<dbReference type="STRING" id="742727.HMPREF9447_04596"/>
<keyword evidence="2" id="KW-1185">Reference proteome</keyword>
<dbReference type="Proteomes" id="UP000009872">
    <property type="component" value="Unassembled WGS sequence"/>
</dbReference>
<reference evidence="1 2" key="1">
    <citation type="submission" date="2012-09" db="EMBL/GenBank/DDBJ databases">
        <title>The Genome Sequence of Bacteroides oleiciplenus YIT 12058.</title>
        <authorList>
            <consortium name="The Broad Institute Genome Sequencing Platform"/>
            <person name="Earl A."/>
            <person name="Ward D."/>
            <person name="Feldgarden M."/>
            <person name="Gevers D."/>
            <person name="Morotomi M."/>
            <person name="Walker B."/>
            <person name="Young S.K."/>
            <person name="Zeng Q."/>
            <person name="Gargeya S."/>
            <person name="Fitzgerald M."/>
            <person name="Haas B."/>
            <person name="Abouelleil A."/>
            <person name="Alvarado L."/>
            <person name="Arachchi H.M."/>
            <person name="Berlin A.M."/>
            <person name="Chapman S.B."/>
            <person name="Goldberg J."/>
            <person name="Griggs A."/>
            <person name="Gujja S."/>
            <person name="Hansen M."/>
            <person name="Howarth C."/>
            <person name="Imamovic A."/>
            <person name="Larimer J."/>
            <person name="McCowen C."/>
            <person name="Montmayeur A."/>
            <person name="Murphy C."/>
            <person name="Neiman D."/>
            <person name="Pearson M."/>
            <person name="Priest M."/>
            <person name="Roberts A."/>
            <person name="Saif S."/>
            <person name="Shea T."/>
            <person name="Sisk P."/>
            <person name="Sykes S."/>
            <person name="Wortman J."/>
            <person name="Nusbaum C."/>
            <person name="Birren B."/>
        </authorList>
    </citation>
    <scope>NUCLEOTIDE SEQUENCE [LARGE SCALE GENOMIC DNA]</scope>
    <source>
        <strain evidence="1 2">YIT 12058</strain>
    </source>
</reference>
<dbReference type="HOGENOM" id="CLU_117066_0_0_10"/>
<gene>
    <name evidence="1" type="ORF">HMPREF9447_04596</name>
</gene>
<dbReference type="RefSeq" id="WP_009132106.1">
    <property type="nucleotide sequence ID" value="NZ_JH992945.1"/>
</dbReference>
<dbReference type="eggNOG" id="ENOG502ZK9S">
    <property type="taxonomic scope" value="Bacteria"/>
</dbReference>
<name>K9EFE6_9BACE</name>
<accession>K9EFE6</accession>
<protein>
    <submittedName>
        <fullName evidence="1">Uncharacterized protein</fullName>
    </submittedName>
</protein>
<evidence type="ECO:0000313" key="1">
    <source>
        <dbReference type="EMBL" id="EKU87850.1"/>
    </source>
</evidence>
<dbReference type="AlphaFoldDB" id="K9EFE6"/>